<dbReference type="GO" id="GO:0005743">
    <property type="term" value="C:mitochondrial inner membrane"/>
    <property type="evidence" value="ECO:0007669"/>
    <property type="project" value="UniProtKB-SubCell"/>
</dbReference>
<evidence type="ECO:0000313" key="10">
    <source>
        <dbReference type="EMBL" id="RZF46597.1"/>
    </source>
</evidence>
<dbReference type="PANTHER" id="PTHR12441:SF10">
    <property type="entry name" value="ATP SYNTHASE-COUPLING FACTOR 6, MITOCHONDRIAL"/>
    <property type="match status" value="1"/>
</dbReference>
<dbReference type="SMR" id="A0A482XLM9"/>
<dbReference type="AlphaFoldDB" id="A0A482XLM9"/>
<keyword evidence="9" id="KW-0472">Membrane</keyword>
<keyword evidence="7" id="KW-0406">Ion transport</keyword>
<proteinExistence type="inferred from homology"/>
<dbReference type="FunCoup" id="A0A482XLM9">
    <property type="interactions" value="1280"/>
</dbReference>
<evidence type="ECO:0000256" key="2">
    <source>
        <dbReference type="ARBA" id="ARBA00007346"/>
    </source>
</evidence>
<evidence type="ECO:0000256" key="7">
    <source>
        <dbReference type="ARBA" id="ARBA00023065"/>
    </source>
</evidence>
<keyword evidence="6" id="KW-0999">Mitochondrion inner membrane</keyword>
<dbReference type="SUPFAM" id="SSF111357">
    <property type="entry name" value="Mitochondrial ATP synthase coupling factor 6"/>
    <property type="match status" value="1"/>
</dbReference>
<dbReference type="OrthoDB" id="8902296at2759"/>
<keyword evidence="3" id="KW-0813">Transport</keyword>
<reference evidence="10 11" key="1">
    <citation type="journal article" date="2017" name="Gigascience">
        <title>Genome sequence of the small brown planthopper, Laodelphax striatellus.</title>
        <authorList>
            <person name="Zhu J."/>
            <person name="Jiang F."/>
            <person name="Wang X."/>
            <person name="Yang P."/>
            <person name="Bao Y."/>
            <person name="Zhao W."/>
            <person name="Wang W."/>
            <person name="Lu H."/>
            <person name="Wang Q."/>
            <person name="Cui N."/>
            <person name="Li J."/>
            <person name="Chen X."/>
            <person name="Luo L."/>
            <person name="Yu J."/>
            <person name="Kang L."/>
            <person name="Cui F."/>
        </authorList>
    </citation>
    <scope>NUCLEOTIDE SEQUENCE [LARGE SCALE GENOMIC DNA]</scope>
    <source>
        <strain evidence="10">Lst14</strain>
    </source>
</reference>
<dbReference type="PANTHER" id="PTHR12441">
    <property type="entry name" value="ATP SYNTHASE COUPLING FACTOR 6, MITOCHONDRIAL"/>
    <property type="match status" value="1"/>
</dbReference>
<evidence type="ECO:0000256" key="5">
    <source>
        <dbReference type="ARBA" id="ARBA00022781"/>
    </source>
</evidence>
<keyword evidence="5" id="KW-0375">Hydrogen ion transport</keyword>
<keyword evidence="8" id="KW-0496">Mitochondrion</keyword>
<dbReference type="GO" id="GO:0045259">
    <property type="term" value="C:proton-transporting ATP synthase complex"/>
    <property type="evidence" value="ECO:0007669"/>
    <property type="project" value="UniProtKB-KW"/>
</dbReference>
<evidence type="ECO:0000313" key="11">
    <source>
        <dbReference type="Proteomes" id="UP000291343"/>
    </source>
</evidence>
<protein>
    <submittedName>
        <fullName evidence="10">Uncharacterized protein</fullName>
    </submittedName>
</protein>
<dbReference type="InterPro" id="IPR008387">
    <property type="entry name" value="ATP_synth_f6_mt"/>
</dbReference>
<evidence type="ECO:0000256" key="8">
    <source>
        <dbReference type="ARBA" id="ARBA00023128"/>
    </source>
</evidence>
<dbReference type="PIRSF" id="PIRSF002455">
    <property type="entry name" value="ATP_synthase_coupling_factor_6"/>
    <property type="match status" value="1"/>
</dbReference>
<dbReference type="InterPro" id="IPR036204">
    <property type="entry name" value="ATP_synth_f6_sf_mt"/>
</dbReference>
<dbReference type="STRING" id="195883.A0A482XLM9"/>
<comment type="similarity">
    <text evidence="2">Belongs to the eukaryotic ATPase subunit F6 family.</text>
</comment>
<dbReference type="Pfam" id="PF05511">
    <property type="entry name" value="ATP-synt_F6"/>
    <property type="match status" value="1"/>
</dbReference>
<sequence length="103" mass="11696">MLATQIFSELRTHLPLVLKRNMAVSYVAAQKASDPIQQIFLDKLREYKAKSDGGKTLVDITPEIQRELKAELTRLNAQYGGKEGEDMTKFPTITFPEEKIEVN</sequence>
<dbReference type="GO" id="GO:0015078">
    <property type="term" value="F:proton transmembrane transporter activity"/>
    <property type="evidence" value="ECO:0007669"/>
    <property type="project" value="InterPro"/>
</dbReference>
<accession>A0A482XLM9</accession>
<dbReference type="EMBL" id="QKKF02005868">
    <property type="protein sequence ID" value="RZF46597.1"/>
    <property type="molecule type" value="Genomic_DNA"/>
</dbReference>
<name>A0A482XLM9_LAOST</name>
<dbReference type="Gene3D" id="1.10.246.110">
    <property type="entry name" value="Mitochondrial ATP synthase-coupling factor 6"/>
    <property type="match status" value="1"/>
</dbReference>
<gene>
    <name evidence="10" type="ORF">LSTR_LSTR002929</name>
</gene>
<comment type="subcellular location">
    <subcellularLocation>
        <location evidence="1">Mitochondrion inner membrane</location>
    </subcellularLocation>
</comment>
<evidence type="ECO:0000256" key="9">
    <source>
        <dbReference type="ARBA" id="ARBA00023136"/>
    </source>
</evidence>
<dbReference type="InParanoid" id="A0A482XLM9"/>
<dbReference type="FunFam" id="1.10.246.110:FF:000001">
    <property type="entry name" value="ATP synthase-coupling factor 6, mitochondrial"/>
    <property type="match status" value="1"/>
</dbReference>
<organism evidence="10 11">
    <name type="scientific">Laodelphax striatellus</name>
    <name type="common">Small brown planthopper</name>
    <name type="synonym">Delphax striatella</name>
    <dbReference type="NCBI Taxonomy" id="195883"/>
    <lineage>
        <taxon>Eukaryota</taxon>
        <taxon>Metazoa</taxon>
        <taxon>Ecdysozoa</taxon>
        <taxon>Arthropoda</taxon>
        <taxon>Hexapoda</taxon>
        <taxon>Insecta</taxon>
        <taxon>Pterygota</taxon>
        <taxon>Neoptera</taxon>
        <taxon>Paraneoptera</taxon>
        <taxon>Hemiptera</taxon>
        <taxon>Auchenorrhyncha</taxon>
        <taxon>Fulgoroidea</taxon>
        <taxon>Delphacidae</taxon>
        <taxon>Criomorphinae</taxon>
        <taxon>Laodelphax</taxon>
    </lineage>
</organism>
<dbReference type="GO" id="GO:0015986">
    <property type="term" value="P:proton motive force-driven ATP synthesis"/>
    <property type="evidence" value="ECO:0007669"/>
    <property type="project" value="InterPro"/>
</dbReference>
<dbReference type="Proteomes" id="UP000291343">
    <property type="component" value="Unassembled WGS sequence"/>
</dbReference>
<evidence type="ECO:0000256" key="4">
    <source>
        <dbReference type="ARBA" id="ARBA00022547"/>
    </source>
</evidence>
<evidence type="ECO:0000256" key="6">
    <source>
        <dbReference type="ARBA" id="ARBA00022792"/>
    </source>
</evidence>
<evidence type="ECO:0000256" key="3">
    <source>
        <dbReference type="ARBA" id="ARBA00022448"/>
    </source>
</evidence>
<comment type="caution">
    <text evidence="10">The sequence shown here is derived from an EMBL/GenBank/DDBJ whole genome shotgun (WGS) entry which is preliminary data.</text>
</comment>
<keyword evidence="4" id="KW-0138">CF(0)</keyword>
<evidence type="ECO:0000256" key="1">
    <source>
        <dbReference type="ARBA" id="ARBA00004273"/>
    </source>
</evidence>
<keyword evidence="11" id="KW-1185">Reference proteome</keyword>